<gene>
    <name evidence="7" type="ORF">Lp19_1262</name>
</gene>
<dbReference type="PANTHER" id="PTHR21240">
    <property type="entry name" value="2-AMINO-3-CARBOXYLMUCONATE-6-SEMIALDEHYDE DECARBOXYLASE"/>
    <property type="match status" value="1"/>
</dbReference>
<dbReference type="GO" id="GO:0016787">
    <property type="term" value="F:hydrolase activity"/>
    <property type="evidence" value="ECO:0007669"/>
    <property type="project" value="UniProtKB-KW"/>
</dbReference>
<dbReference type="KEGG" id="lpb:SH83_12405"/>
<dbReference type="AlphaFoldDB" id="A0A165RU80"/>
<dbReference type="SUPFAM" id="SSF51556">
    <property type="entry name" value="Metallo-dependent hydrolases"/>
    <property type="match status" value="1"/>
</dbReference>
<dbReference type="Pfam" id="PF04909">
    <property type="entry name" value="Amidohydro_2"/>
    <property type="match status" value="1"/>
</dbReference>
<dbReference type="InterPro" id="IPR006680">
    <property type="entry name" value="Amidohydro-rel"/>
</dbReference>
<evidence type="ECO:0000313" key="8">
    <source>
        <dbReference type="Proteomes" id="UP000076882"/>
    </source>
</evidence>
<evidence type="ECO:0000256" key="2">
    <source>
        <dbReference type="ARBA" id="ARBA00022833"/>
    </source>
</evidence>
<dbReference type="GO" id="GO:0047596">
    <property type="term" value="F:6-methylsalicylate decarboxylase activity"/>
    <property type="evidence" value="ECO:0007669"/>
    <property type="project" value="UniProtKB-EC"/>
</dbReference>
<evidence type="ECO:0000256" key="4">
    <source>
        <dbReference type="ARBA" id="ARBA00036832"/>
    </source>
</evidence>
<evidence type="ECO:0000259" key="6">
    <source>
        <dbReference type="Pfam" id="PF04909"/>
    </source>
</evidence>
<comment type="catalytic activity">
    <reaction evidence="4">
        <text>6-methylsalicylate + H(+) = 3-methylphenol + CO2</text>
        <dbReference type="Rhea" id="RHEA:23112"/>
        <dbReference type="ChEBI" id="CHEBI:15378"/>
        <dbReference type="ChEBI" id="CHEBI:16526"/>
        <dbReference type="ChEBI" id="CHEBI:17231"/>
        <dbReference type="ChEBI" id="CHEBI:36658"/>
        <dbReference type="EC" id="4.1.1.52"/>
    </reaction>
    <physiologicalReaction direction="left-to-right" evidence="4">
        <dbReference type="Rhea" id="RHEA:23113"/>
    </physiologicalReaction>
</comment>
<dbReference type="GO" id="GO:0005829">
    <property type="term" value="C:cytosol"/>
    <property type="evidence" value="ECO:0007669"/>
    <property type="project" value="TreeGrafter"/>
</dbReference>
<comment type="caution">
    <text evidence="7">The sequence shown here is derived from an EMBL/GenBank/DDBJ whole genome shotgun (WGS) entry which is preliminary data.</text>
</comment>
<reference evidence="7 8" key="1">
    <citation type="submission" date="2016-03" db="EMBL/GenBank/DDBJ databases">
        <title>Comparative genomics of 54 Lactobacillus plantarum strains reveals genomic uncoupling from niche constraints.</title>
        <authorList>
            <person name="Martino M.E."/>
        </authorList>
    </citation>
    <scope>NUCLEOTIDE SEQUENCE [LARGE SCALE GENOMIC DNA]</scope>
    <source>
        <strain evidence="7 8">19.1</strain>
    </source>
</reference>
<organism evidence="7 8">
    <name type="scientific">Lactiplantibacillus plantarum</name>
    <name type="common">Lactobacillus plantarum</name>
    <dbReference type="NCBI Taxonomy" id="1590"/>
    <lineage>
        <taxon>Bacteria</taxon>
        <taxon>Bacillati</taxon>
        <taxon>Bacillota</taxon>
        <taxon>Bacilli</taxon>
        <taxon>Lactobacillales</taxon>
        <taxon>Lactobacillaceae</taxon>
        <taxon>Lactiplantibacillus</taxon>
    </lineage>
</organism>
<dbReference type="EMBL" id="LUXM01000025">
    <property type="protein sequence ID" value="KZU95673.1"/>
    <property type="molecule type" value="Genomic_DNA"/>
</dbReference>
<dbReference type="RefSeq" id="WP_044431889.1">
    <property type="nucleotide sequence ID" value="NZ_CP010528.1"/>
</dbReference>
<sequence length="307" mass="34512">MSKIDFHTHYLPTSYVEALKRHVPGDPDGWPTPEWTPQLTLNFMRDNDISYSILSLSSPHVNFGDKAETLRLVEAANDDGKSLAQQYPDQLGYLASLPIPYELDAVKTVQQALDQDGALGVTVPTNSRGLYFGSPVLERVYQELDARQAIVALHPNEPAILPKNVDIDLPVPLLGFFMDTTMTFINMLKYHFFEKYPNIKVIIPHAGAFLGIVDDRIAQYAQKVYQVDVYDVMRHVYFDVAGAVLPRQLPTLMSLAQPEHLLYGSDIPYTPLDGSRQLGHALATTDLLTNEQKQAIFYDNAHRLLTE</sequence>
<keyword evidence="7" id="KW-0378">Hydrolase</keyword>
<keyword evidence="2" id="KW-0862">Zinc</keyword>
<dbReference type="Gene3D" id="3.20.20.140">
    <property type="entry name" value="Metal-dependent hydrolases"/>
    <property type="match status" value="1"/>
</dbReference>
<evidence type="ECO:0000313" key="7">
    <source>
        <dbReference type="EMBL" id="KZU95673.1"/>
    </source>
</evidence>
<keyword evidence="1" id="KW-0479">Metal-binding</keyword>
<dbReference type="PATRIC" id="fig|1590.144.peg.2571"/>
<dbReference type="Proteomes" id="UP000076882">
    <property type="component" value="Unassembled WGS sequence"/>
</dbReference>
<dbReference type="EC" id="4.1.1.52" evidence="5"/>
<keyword evidence="3" id="KW-0456">Lyase</keyword>
<dbReference type="GO" id="GO:0046872">
    <property type="term" value="F:metal ion binding"/>
    <property type="evidence" value="ECO:0007669"/>
    <property type="project" value="UniProtKB-KW"/>
</dbReference>
<evidence type="ECO:0000256" key="5">
    <source>
        <dbReference type="ARBA" id="ARBA00038889"/>
    </source>
</evidence>
<accession>A0A165RU80</accession>
<proteinExistence type="predicted"/>
<protein>
    <recommendedName>
        <fullName evidence="5">6-methylsalicylate decarboxylase</fullName>
        <ecNumber evidence="5">4.1.1.52</ecNumber>
    </recommendedName>
</protein>
<evidence type="ECO:0000256" key="1">
    <source>
        <dbReference type="ARBA" id="ARBA00022723"/>
    </source>
</evidence>
<evidence type="ECO:0000256" key="3">
    <source>
        <dbReference type="ARBA" id="ARBA00023239"/>
    </source>
</evidence>
<dbReference type="InterPro" id="IPR032466">
    <property type="entry name" value="Metal_Hydrolase"/>
</dbReference>
<dbReference type="GO" id="GO:0019748">
    <property type="term" value="P:secondary metabolic process"/>
    <property type="evidence" value="ECO:0007669"/>
    <property type="project" value="TreeGrafter"/>
</dbReference>
<dbReference type="InterPro" id="IPR032465">
    <property type="entry name" value="ACMSD"/>
</dbReference>
<name>A0A165RU80_LACPN</name>
<dbReference type="PANTHER" id="PTHR21240:SF29">
    <property type="entry name" value="AMIDOHYDROLASE-RELATED DOMAIN-CONTAINING PROTEIN"/>
    <property type="match status" value="1"/>
</dbReference>
<feature type="domain" description="Amidohydrolase-related" evidence="6">
    <location>
        <begin position="4"/>
        <end position="305"/>
    </location>
</feature>